<evidence type="ECO:0008006" key="3">
    <source>
        <dbReference type="Google" id="ProtNLM"/>
    </source>
</evidence>
<sequence length="78" mass="9431">MTRELNHTWKTIWVTIVWSIWTHRNNIVFKGSIQDSDDIFNVSQLKTWVWITNKFPKAHFSYFDWCLYLGLCIKSYAS</sequence>
<dbReference type="OrthoDB" id="1436706at2759"/>
<proteinExistence type="predicted"/>
<gene>
    <name evidence="1" type="ORF">PHAVU_003G045100g</name>
</gene>
<accession>V7C8D5</accession>
<dbReference type="EMBL" id="CM002290">
    <property type="protein sequence ID" value="ESW25545.1"/>
    <property type="molecule type" value="Genomic_DNA"/>
</dbReference>
<dbReference type="Gramene" id="ESW25545">
    <property type="protein sequence ID" value="ESW25545"/>
    <property type="gene ID" value="PHAVU_003G045100g"/>
</dbReference>
<reference evidence="2" key="1">
    <citation type="journal article" date="2014" name="Nat. Genet.">
        <title>A reference genome for common bean and genome-wide analysis of dual domestications.</title>
        <authorList>
            <person name="Schmutz J."/>
            <person name="McClean P.E."/>
            <person name="Mamidi S."/>
            <person name="Wu G.A."/>
            <person name="Cannon S.B."/>
            <person name="Grimwood J."/>
            <person name="Jenkins J."/>
            <person name="Shu S."/>
            <person name="Song Q."/>
            <person name="Chavarro C."/>
            <person name="Torres-Torres M."/>
            <person name="Geffroy V."/>
            <person name="Moghaddam S.M."/>
            <person name="Gao D."/>
            <person name="Abernathy B."/>
            <person name="Barry K."/>
            <person name="Blair M."/>
            <person name="Brick M.A."/>
            <person name="Chovatia M."/>
            <person name="Gepts P."/>
            <person name="Goodstein D.M."/>
            <person name="Gonzales M."/>
            <person name="Hellsten U."/>
            <person name="Hyten D.L."/>
            <person name="Jia G."/>
            <person name="Kelly J.D."/>
            <person name="Kudrna D."/>
            <person name="Lee R."/>
            <person name="Richard M.M."/>
            <person name="Miklas P.N."/>
            <person name="Osorno J.M."/>
            <person name="Rodrigues J."/>
            <person name="Thareau V."/>
            <person name="Urrea C.A."/>
            <person name="Wang M."/>
            <person name="Yu Y."/>
            <person name="Zhang M."/>
            <person name="Wing R.A."/>
            <person name="Cregan P.B."/>
            <person name="Rokhsar D.S."/>
            <person name="Jackson S.A."/>
        </authorList>
    </citation>
    <scope>NUCLEOTIDE SEQUENCE [LARGE SCALE GENOMIC DNA]</scope>
    <source>
        <strain evidence="2">cv. G19833</strain>
    </source>
</reference>
<evidence type="ECO:0000313" key="1">
    <source>
        <dbReference type="EMBL" id="ESW25545.1"/>
    </source>
</evidence>
<organism evidence="1 2">
    <name type="scientific">Phaseolus vulgaris</name>
    <name type="common">Kidney bean</name>
    <name type="synonym">French bean</name>
    <dbReference type="NCBI Taxonomy" id="3885"/>
    <lineage>
        <taxon>Eukaryota</taxon>
        <taxon>Viridiplantae</taxon>
        <taxon>Streptophyta</taxon>
        <taxon>Embryophyta</taxon>
        <taxon>Tracheophyta</taxon>
        <taxon>Spermatophyta</taxon>
        <taxon>Magnoliopsida</taxon>
        <taxon>eudicotyledons</taxon>
        <taxon>Gunneridae</taxon>
        <taxon>Pentapetalae</taxon>
        <taxon>rosids</taxon>
        <taxon>fabids</taxon>
        <taxon>Fabales</taxon>
        <taxon>Fabaceae</taxon>
        <taxon>Papilionoideae</taxon>
        <taxon>50 kb inversion clade</taxon>
        <taxon>NPAAA clade</taxon>
        <taxon>indigoferoid/millettioid clade</taxon>
        <taxon>Phaseoleae</taxon>
        <taxon>Phaseolus</taxon>
    </lineage>
</organism>
<keyword evidence="2" id="KW-1185">Reference proteome</keyword>
<protein>
    <recommendedName>
        <fullName evidence="3">Reverse transcriptase zinc-binding domain-containing protein</fullName>
    </recommendedName>
</protein>
<dbReference type="AlphaFoldDB" id="V7C8D5"/>
<evidence type="ECO:0000313" key="2">
    <source>
        <dbReference type="Proteomes" id="UP000000226"/>
    </source>
</evidence>
<dbReference type="Proteomes" id="UP000000226">
    <property type="component" value="Chromosome 3"/>
</dbReference>
<dbReference type="OMA" id="WTHRNNI"/>
<name>V7C8D5_PHAVU</name>